<keyword evidence="7 10" id="KW-0472">Membrane</keyword>
<keyword evidence="8" id="KW-1015">Disulfide bond</keyword>
<dbReference type="InterPro" id="IPR038354">
    <property type="entry name" value="VKOR_sf"/>
</dbReference>
<evidence type="ECO:0000256" key="4">
    <source>
        <dbReference type="ARBA" id="ARBA00022719"/>
    </source>
</evidence>
<dbReference type="SUPFAM" id="SSF52833">
    <property type="entry name" value="Thioredoxin-like"/>
    <property type="match status" value="1"/>
</dbReference>
<dbReference type="PANTHER" id="PTHR34573:SF1">
    <property type="entry name" value="VITAMIN K EPOXIDE REDUCTASE DOMAIN-CONTAINING PROTEIN"/>
    <property type="match status" value="1"/>
</dbReference>
<dbReference type="EMBL" id="JAPDDT010000005">
    <property type="protein sequence ID" value="MCW1923594.1"/>
    <property type="molecule type" value="Genomic_DNA"/>
</dbReference>
<dbReference type="InterPro" id="IPR012932">
    <property type="entry name" value="VKOR"/>
</dbReference>
<dbReference type="Pfam" id="PF13462">
    <property type="entry name" value="Thioredoxin_4"/>
    <property type="match status" value="1"/>
</dbReference>
<dbReference type="SMART" id="SM00756">
    <property type="entry name" value="VKc"/>
    <property type="match status" value="1"/>
</dbReference>
<keyword evidence="3 10" id="KW-0812">Transmembrane</keyword>
<organism evidence="12 13">
    <name type="scientific">Luteolibacter arcticus</name>
    <dbReference type="NCBI Taxonomy" id="1581411"/>
    <lineage>
        <taxon>Bacteria</taxon>
        <taxon>Pseudomonadati</taxon>
        <taxon>Verrucomicrobiota</taxon>
        <taxon>Verrucomicrobiia</taxon>
        <taxon>Verrucomicrobiales</taxon>
        <taxon>Verrucomicrobiaceae</taxon>
        <taxon>Luteolibacter</taxon>
    </lineage>
</organism>
<proteinExistence type="inferred from homology"/>
<dbReference type="Gene3D" id="3.40.30.10">
    <property type="entry name" value="Glutaredoxin"/>
    <property type="match status" value="1"/>
</dbReference>
<keyword evidence="5 10" id="KW-1133">Transmembrane helix</keyword>
<accession>A0ABT3GJB1</accession>
<evidence type="ECO:0000256" key="3">
    <source>
        <dbReference type="ARBA" id="ARBA00022692"/>
    </source>
</evidence>
<dbReference type="Proteomes" id="UP001320876">
    <property type="component" value="Unassembled WGS sequence"/>
</dbReference>
<evidence type="ECO:0000256" key="7">
    <source>
        <dbReference type="ARBA" id="ARBA00023136"/>
    </source>
</evidence>
<keyword evidence="13" id="KW-1185">Reference proteome</keyword>
<dbReference type="InterPro" id="IPR012336">
    <property type="entry name" value="Thioredoxin-like_fold"/>
</dbReference>
<feature type="transmembrane region" description="Helical" evidence="10">
    <location>
        <begin position="78"/>
        <end position="100"/>
    </location>
</feature>
<feature type="transmembrane region" description="Helical" evidence="10">
    <location>
        <begin position="49"/>
        <end position="71"/>
    </location>
</feature>
<reference evidence="12 13" key="1">
    <citation type="submission" date="2022-10" db="EMBL/GenBank/DDBJ databases">
        <title>Luteolibacter arcticus strain CCTCC AB 2014275, whole genome shotgun sequencing project.</title>
        <authorList>
            <person name="Zhao G."/>
            <person name="Shen L."/>
        </authorList>
    </citation>
    <scope>NUCLEOTIDE SEQUENCE [LARGE SCALE GENOMIC DNA]</scope>
    <source>
        <strain evidence="12 13">CCTCC AB 2014275</strain>
    </source>
</reference>
<protein>
    <submittedName>
        <fullName evidence="12">Thioredoxin domain-containing protein</fullName>
    </submittedName>
</protein>
<keyword evidence="9" id="KW-0676">Redox-active center</keyword>
<keyword evidence="6" id="KW-0560">Oxidoreductase</keyword>
<evidence type="ECO:0000256" key="6">
    <source>
        <dbReference type="ARBA" id="ARBA00023002"/>
    </source>
</evidence>
<evidence type="ECO:0000259" key="11">
    <source>
        <dbReference type="SMART" id="SM00756"/>
    </source>
</evidence>
<dbReference type="CDD" id="cd10546">
    <property type="entry name" value="VKOR"/>
    <property type="match status" value="1"/>
</dbReference>
<comment type="caution">
    <text evidence="12">The sequence shown here is derived from an EMBL/GenBank/DDBJ whole genome shotgun (WGS) entry which is preliminary data.</text>
</comment>
<evidence type="ECO:0000256" key="5">
    <source>
        <dbReference type="ARBA" id="ARBA00022989"/>
    </source>
</evidence>
<dbReference type="RefSeq" id="WP_264487703.1">
    <property type="nucleotide sequence ID" value="NZ_JAPDDT010000005.1"/>
</dbReference>
<evidence type="ECO:0000256" key="2">
    <source>
        <dbReference type="ARBA" id="ARBA00006214"/>
    </source>
</evidence>
<keyword evidence="4" id="KW-0874">Quinone</keyword>
<evidence type="ECO:0000313" key="13">
    <source>
        <dbReference type="Proteomes" id="UP001320876"/>
    </source>
</evidence>
<evidence type="ECO:0000256" key="8">
    <source>
        <dbReference type="ARBA" id="ARBA00023157"/>
    </source>
</evidence>
<evidence type="ECO:0000256" key="9">
    <source>
        <dbReference type="ARBA" id="ARBA00023284"/>
    </source>
</evidence>
<dbReference type="Pfam" id="PF07884">
    <property type="entry name" value="VKOR"/>
    <property type="match status" value="1"/>
</dbReference>
<name>A0ABT3GJB1_9BACT</name>
<dbReference type="InterPro" id="IPR036249">
    <property type="entry name" value="Thioredoxin-like_sf"/>
</dbReference>
<dbReference type="PANTHER" id="PTHR34573">
    <property type="entry name" value="VKC DOMAIN-CONTAINING PROTEIN"/>
    <property type="match status" value="1"/>
</dbReference>
<evidence type="ECO:0000313" key="12">
    <source>
        <dbReference type="EMBL" id="MCW1923594.1"/>
    </source>
</evidence>
<dbReference type="Gene3D" id="1.20.1440.130">
    <property type="entry name" value="VKOR domain"/>
    <property type="match status" value="1"/>
</dbReference>
<comment type="similarity">
    <text evidence="2">Belongs to the VKOR family.</text>
</comment>
<comment type="subcellular location">
    <subcellularLocation>
        <location evidence="1">Membrane</location>
        <topology evidence="1">Multi-pass membrane protein</topology>
    </subcellularLocation>
</comment>
<feature type="domain" description="Vitamin K epoxide reductase" evidence="11">
    <location>
        <begin position="2"/>
        <end position="125"/>
    </location>
</feature>
<gene>
    <name evidence="12" type="ORF">OKA05_13600</name>
</gene>
<evidence type="ECO:0000256" key="1">
    <source>
        <dbReference type="ARBA" id="ARBA00004141"/>
    </source>
</evidence>
<sequence length="388" mass="41702">MLALRLVSMVGLFLSAWLLFQKATGSITYLVGCGAASGCANVLGSRWSQWFLVPVSALSLSLYAALLVLTFKPHRSALAAVATCLLGAAAWFAIVQAFLLRSFCPWCLAAHLIGLTAAVLVWRADKEVWPGSSKHGALAGLAALSVLIAGQVFGPAPASHAVSEITLAASPPDTGATKPVHSRGAGRKVTFLGNKEYNVAALPHLGDPAAPHVVVKYYDYACDVCRDLHEDLLAFERKHPRTLCVVLLPCPIERACNPNVPAHVKDHAHACDLARLALACWRTDPESFPAVHHALFARPVQDLPRAMTAVTTLMGKPLAPDALQDPWIAEILAADAADYQRVNVTNSGELNYLMPKLLVGGTRMLHGKTRSREILFQALEHEFKLAPQ</sequence>
<evidence type="ECO:0000256" key="10">
    <source>
        <dbReference type="SAM" id="Phobius"/>
    </source>
</evidence>